<dbReference type="InterPro" id="IPR003773">
    <property type="entry name" value="Menaquinone_biosynth"/>
</dbReference>
<feature type="binding site" evidence="4">
    <location>
        <begin position="56"/>
        <end position="58"/>
    </location>
    <ligand>
        <name>substrate</name>
    </ligand>
</feature>
<organism evidence="5">
    <name type="scientific">Streptantibioticus silvisoli</name>
    <dbReference type="NCBI Taxonomy" id="2705255"/>
    <lineage>
        <taxon>Bacteria</taxon>
        <taxon>Bacillati</taxon>
        <taxon>Actinomycetota</taxon>
        <taxon>Actinomycetes</taxon>
        <taxon>Kitasatosporales</taxon>
        <taxon>Streptomycetaceae</taxon>
        <taxon>Streptantibioticus</taxon>
    </lineage>
</organism>
<dbReference type="InterPro" id="IPR030869">
    <property type="entry name" value="MqnD"/>
</dbReference>
<dbReference type="PANTHER" id="PTHR37167:SF1">
    <property type="entry name" value="1,4-DIHYDROXY-6-NAPHTOATE SYNTHASE"/>
    <property type="match status" value="1"/>
</dbReference>
<dbReference type="SUPFAM" id="SSF53850">
    <property type="entry name" value="Periplasmic binding protein-like II"/>
    <property type="match status" value="1"/>
</dbReference>
<dbReference type="GO" id="GO:0016830">
    <property type="term" value="F:carbon-carbon lyase activity"/>
    <property type="evidence" value="ECO:0007669"/>
    <property type="project" value="UniProtKB-UniRule"/>
</dbReference>
<gene>
    <name evidence="4" type="primary">mqnD</name>
    <name evidence="5" type="ORF">POF50_005005</name>
</gene>
<accession>A0AA90H173</accession>
<comment type="similarity">
    <text evidence="4">Belongs to the MqnA/MqnD family. MqnD subfamily.</text>
</comment>
<comment type="pathway">
    <text evidence="1 4">Quinol/quinone metabolism; menaquinone biosynthesis.</text>
</comment>
<name>A0AA90H173_9ACTN</name>
<evidence type="ECO:0000256" key="4">
    <source>
        <dbReference type="HAMAP-Rule" id="MF_00996"/>
    </source>
</evidence>
<keyword evidence="2 4" id="KW-0474">Menaquinone biosynthesis</keyword>
<dbReference type="GO" id="GO:0009234">
    <property type="term" value="P:menaquinone biosynthetic process"/>
    <property type="evidence" value="ECO:0007669"/>
    <property type="project" value="UniProtKB-UniRule"/>
</dbReference>
<dbReference type="EMBL" id="JABXJJ020000005">
    <property type="protein sequence ID" value="MDI5968710.1"/>
    <property type="molecule type" value="Genomic_DNA"/>
</dbReference>
<dbReference type="EC" id="4.1.99.29" evidence="4"/>
<keyword evidence="3 4" id="KW-0456">Lyase</keyword>
<comment type="caution">
    <text evidence="5">The sequence shown here is derived from an EMBL/GenBank/DDBJ whole genome shotgun (WGS) entry which is preliminary data.</text>
</comment>
<dbReference type="PANTHER" id="PTHR37167">
    <property type="entry name" value="1,4-DIHYDROXY-6-NAPHTOATE SYNTHASE"/>
    <property type="match status" value="1"/>
</dbReference>
<reference evidence="5" key="1">
    <citation type="submission" date="2023-05" db="EMBL/GenBank/DDBJ databases">
        <title>Streptantibioticus silvisoli sp. nov., acidotolerant actinomycetes 1 from pine litter.</title>
        <authorList>
            <person name="Swiecimska M."/>
            <person name="Golinska P."/>
            <person name="Sangal V."/>
            <person name="Wachnowicz B."/>
            <person name="Goodfellow M."/>
        </authorList>
    </citation>
    <scope>NUCLEOTIDE SEQUENCE</scope>
    <source>
        <strain evidence="5">SL13</strain>
    </source>
</reference>
<dbReference type="RefSeq" id="WP_271313428.1">
    <property type="nucleotide sequence ID" value="NZ_JABXJJ020000005.1"/>
</dbReference>
<dbReference type="CDD" id="cd13635">
    <property type="entry name" value="PBP2_Ttha1568_Mqnd"/>
    <property type="match status" value="1"/>
</dbReference>
<dbReference type="HAMAP" id="MF_00996">
    <property type="entry name" value="MqnD"/>
    <property type="match status" value="1"/>
</dbReference>
<dbReference type="AlphaFoldDB" id="A0AA90H173"/>
<feature type="active site" description="Proton acceptor" evidence="4">
    <location>
        <position position="154"/>
    </location>
</feature>
<proteinExistence type="inferred from homology"/>
<protein>
    <recommendedName>
        <fullName evidence="4">1,4-dihydroxy-6-naphtoate synthase</fullName>
        <ecNumber evidence="4">4.1.99.29</ecNumber>
    </recommendedName>
    <alternativeName>
        <fullName evidence="4">Menaquinone biosynthetic enzyme MqnD</fullName>
    </alternativeName>
</protein>
<sequence>MSDRLTLAHSPCPNDTFVFHAWTHGLVPGAPQVDVTLADIDITNGLAERGELDILKISFGALPHVLDRYALLPCGGALGRGCGPLVLTKDPGGPETLVGKRIAVPSTRSTAYLLFRLWASRDVPGGIGEVVVLPFDDIMPAVRDGRVDAGLVIHEARFTYQQYGLFRLADMGEEWEKHTGLPIPLGAIVARRDLGDERLAALADTIRTSVRFAWNAPEASSEYVRAHAQEMETSVVEQHIELYVNPFTADLGDEGYAAVRELLNRAADEGLLPALKPNALDFPVPA</sequence>
<evidence type="ECO:0000313" key="5">
    <source>
        <dbReference type="EMBL" id="MDI5968710.1"/>
    </source>
</evidence>
<comment type="function">
    <text evidence="4">Catalyzes the conversion of cyclic dehypoxanthine futalosine (cyclic DHFL) into 1,4-dihydroxy-6-naphthoate, a step in the biosynthesis of menaquinone (MK, vitamin K2).</text>
</comment>
<comment type="catalytic activity">
    <reaction evidence="4">
        <text>cyclic dehypoxanthinylfutalosinate = 1,4-dihydroxy-6-naphthoate + dihydroxyacetone</text>
        <dbReference type="Rhea" id="RHEA:33087"/>
        <dbReference type="ChEBI" id="CHEBI:16016"/>
        <dbReference type="ChEBI" id="CHEBI:64254"/>
        <dbReference type="ChEBI" id="CHEBI:64270"/>
        <dbReference type="EC" id="4.1.99.29"/>
    </reaction>
</comment>
<dbReference type="Pfam" id="PF02621">
    <property type="entry name" value="VitK2_biosynth"/>
    <property type="match status" value="1"/>
</dbReference>
<evidence type="ECO:0000256" key="2">
    <source>
        <dbReference type="ARBA" id="ARBA00022428"/>
    </source>
</evidence>
<dbReference type="Gene3D" id="3.40.190.10">
    <property type="entry name" value="Periplasmic binding protein-like II"/>
    <property type="match status" value="2"/>
</dbReference>
<evidence type="ECO:0000256" key="3">
    <source>
        <dbReference type="ARBA" id="ARBA00023239"/>
    </source>
</evidence>
<evidence type="ECO:0000256" key="1">
    <source>
        <dbReference type="ARBA" id="ARBA00004863"/>
    </source>
</evidence>
<feature type="binding site" evidence="4">
    <location>
        <begin position="110"/>
        <end position="111"/>
    </location>
    <ligand>
        <name>substrate</name>
    </ligand>
</feature>